<dbReference type="InParanoid" id="A0A2K3E801"/>
<dbReference type="AlphaFoldDB" id="A0A2K3E801"/>
<name>A0A2K3E801_CHLRE</name>
<dbReference type="GeneID" id="5715734"/>
<sequence length="120" mass="12957">MGLWRLGPLCGIARRFCKQGTGYTAQGSKTVPGLPALNSTCKGLSQAGQVVCQGWRASFSPSPIELGCFPSSPRRPEAWYDLGVLEMYEYLGIGSGLSITDYVGHIKHRSLHSRGPAVCR</sequence>
<dbReference type="Proteomes" id="UP000006906">
    <property type="component" value="Chromosome 1"/>
</dbReference>
<evidence type="ECO:0000313" key="1">
    <source>
        <dbReference type="EMBL" id="PNW88906.1"/>
    </source>
</evidence>
<proteinExistence type="predicted"/>
<dbReference type="KEGG" id="cre:CHLRE_01g050300v5"/>
<organism evidence="1 2">
    <name type="scientific">Chlamydomonas reinhardtii</name>
    <name type="common">Chlamydomonas smithii</name>
    <dbReference type="NCBI Taxonomy" id="3055"/>
    <lineage>
        <taxon>Eukaryota</taxon>
        <taxon>Viridiplantae</taxon>
        <taxon>Chlorophyta</taxon>
        <taxon>core chlorophytes</taxon>
        <taxon>Chlorophyceae</taxon>
        <taxon>CS clade</taxon>
        <taxon>Chlamydomonadales</taxon>
        <taxon>Chlamydomonadaceae</taxon>
        <taxon>Chlamydomonas</taxon>
    </lineage>
</organism>
<gene>
    <name evidence="1" type="ORF">CHLRE_01g050300v5</name>
</gene>
<dbReference type="RefSeq" id="XP_042928861.1">
    <property type="nucleotide sequence ID" value="XM_043058947.1"/>
</dbReference>
<dbReference type="Gramene" id="PNW88906">
    <property type="protein sequence ID" value="PNW88906"/>
    <property type="gene ID" value="CHLRE_01g050300v5"/>
</dbReference>
<dbReference type="ExpressionAtlas" id="A0A2K3E801">
    <property type="expression patterns" value="baseline"/>
</dbReference>
<reference evidence="1 2" key="1">
    <citation type="journal article" date="2007" name="Science">
        <title>The Chlamydomonas genome reveals the evolution of key animal and plant functions.</title>
        <authorList>
            <person name="Merchant S.S."/>
            <person name="Prochnik S.E."/>
            <person name="Vallon O."/>
            <person name="Harris E.H."/>
            <person name="Karpowicz S.J."/>
            <person name="Witman G.B."/>
            <person name="Terry A."/>
            <person name="Salamov A."/>
            <person name="Fritz-Laylin L.K."/>
            <person name="Marechal-Drouard L."/>
            <person name="Marshall W.F."/>
            <person name="Qu L.H."/>
            <person name="Nelson D.R."/>
            <person name="Sanderfoot A.A."/>
            <person name="Spalding M.H."/>
            <person name="Kapitonov V.V."/>
            <person name="Ren Q."/>
            <person name="Ferris P."/>
            <person name="Lindquist E."/>
            <person name="Shapiro H."/>
            <person name="Lucas S.M."/>
            <person name="Grimwood J."/>
            <person name="Schmutz J."/>
            <person name="Cardol P."/>
            <person name="Cerutti H."/>
            <person name="Chanfreau G."/>
            <person name="Chen C.L."/>
            <person name="Cognat V."/>
            <person name="Croft M.T."/>
            <person name="Dent R."/>
            <person name="Dutcher S."/>
            <person name="Fernandez E."/>
            <person name="Fukuzawa H."/>
            <person name="Gonzalez-Ballester D."/>
            <person name="Gonzalez-Halphen D."/>
            <person name="Hallmann A."/>
            <person name="Hanikenne M."/>
            <person name="Hippler M."/>
            <person name="Inwood W."/>
            <person name="Jabbari K."/>
            <person name="Kalanon M."/>
            <person name="Kuras R."/>
            <person name="Lefebvre P.A."/>
            <person name="Lemaire S.D."/>
            <person name="Lobanov A.V."/>
            <person name="Lohr M."/>
            <person name="Manuell A."/>
            <person name="Meier I."/>
            <person name="Mets L."/>
            <person name="Mittag M."/>
            <person name="Mittelmeier T."/>
            <person name="Moroney J.V."/>
            <person name="Moseley J."/>
            <person name="Napoli C."/>
            <person name="Nedelcu A.M."/>
            <person name="Niyogi K."/>
            <person name="Novoselov S.V."/>
            <person name="Paulsen I.T."/>
            <person name="Pazour G."/>
            <person name="Purton S."/>
            <person name="Ral J.P."/>
            <person name="Riano-Pachon D.M."/>
            <person name="Riekhof W."/>
            <person name="Rymarquis L."/>
            <person name="Schroda M."/>
            <person name="Stern D."/>
            <person name="Umen J."/>
            <person name="Willows R."/>
            <person name="Wilson N."/>
            <person name="Zimmer S.L."/>
            <person name="Allmer J."/>
            <person name="Balk J."/>
            <person name="Bisova K."/>
            <person name="Chen C.J."/>
            <person name="Elias M."/>
            <person name="Gendler K."/>
            <person name="Hauser C."/>
            <person name="Lamb M.R."/>
            <person name="Ledford H."/>
            <person name="Long J.C."/>
            <person name="Minagawa J."/>
            <person name="Page M.D."/>
            <person name="Pan J."/>
            <person name="Pootakham W."/>
            <person name="Roje S."/>
            <person name="Rose A."/>
            <person name="Stahlberg E."/>
            <person name="Terauchi A.M."/>
            <person name="Yang P."/>
            <person name="Ball S."/>
            <person name="Bowler C."/>
            <person name="Dieckmann C.L."/>
            <person name="Gladyshev V.N."/>
            <person name="Green P."/>
            <person name="Jorgensen R."/>
            <person name="Mayfield S."/>
            <person name="Mueller-Roeber B."/>
            <person name="Rajamani S."/>
            <person name="Sayre R.T."/>
            <person name="Brokstein P."/>
            <person name="Dubchak I."/>
            <person name="Goodstein D."/>
            <person name="Hornick L."/>
            <person name="Huang Y.W."/>
            <person name="Jhaveri J."/>
            <person name="Luo Y."/>
            <person name="Martinez D."/>
            <person name="Ngau W.C."/>
            <person name="Otillar B."/>
            <person name="Poliakov A."/>
            <person name="Porter A."/>
            <person name="Szajkowski L."/>
            <person name="Werner G."/>
            <person name="Zhou K."/>
            <person name="Grigoriev I.V."/>
            <person name="Rokhsar D.S."/>
            <person name="Grossman A.R."/>
        </authorList>
    </citation>
    <scope>NUCLEOTIDE SEQUENCE [LARGE SCALE GENOMIC DNA]</scope>
    <source>
        <strain evidence="2">CC-503</strain>
    </source>
</reference>
<dbReference type="EMBL" id="CM008962">
    <property type="protein sequence ID" value="PNW88906.1"/>
    <property type="molecule type" value="Genomic_DNA"/>
</dbReference>
<protein>
    <submittedName>
        <fullName evidence="1">Uncharacterized protein</fullName>
    </submittedName>
</protein>
<evidence type="ECO:0000313" key="2">
    <source>
        <dbReference type="Proteomes" id="UP000006906"/>
    </source>
</evidence>
<dbReference type="PaxDb" id="3055-EDP09498"/>
<accession>A0A2K3E801</accession>
<dbReference type="OrthoDB" id="535006at2759"/>
<keyword evidence="2" id="KW-1185">Reference proteome</keyword>